<protein>
    <submittedName>
        <fullName evidence="4">Heat shock protein Hsp20</fullName>
    </submittedName>
</protein>
<keyword evidence="4" id="KW-0346">Stress response</keyword>
<keyword evidence="5" id="KW-1185">Reference proteome</keyword>
<evidence type="ECO:0000259" key="3">
    <source>
        <dbReference type="PROSITE" id="PS01031"/>
    </source>
</evidence>
<name>A0A564ZKE5_9BACT</name>
<evidence type="ECO:0000313" key="4">
    <source>
        <dbReference type="EMBL" id="VUZ85801.1"/>
    </source>
</evidence>
<reference evidence="4 5" key="1">
    <citation type="submission" date="2019-07" db="EMBL/GenBank/DDBJ databases">
        <authorList>
            <person name="Cremers G."/>
        </authorList>
    </citation>
    <scope>NUCLEOTIDE SEQUENCE [LARGE SCALE GENOMIC DNA]</scope>
</reference>
<dbReference type="EMBL" id="CABIKM010000034">
    <property type="protein sequence ID" value="VUZ85801.1"/>
    <property type="molecule type" value="Genomic_DNA"/>
</dbReference>
<accession>A0A564ZKE5</accession>
<dbReference type="CDD" id="cd06464">
    <property type="entry name" value="ACD_sHsps-like"/>
    <property type="match status" value="1"/>
</dbReference>
<dbReference type="PROSITE" id="PS01031">
    <property type="entry name" value="SHSP"/>
    <property type="match status" value="1"/>
</dbReference>
<proteinExistence type="inferred from homology"/>
<dbReference type="Proteomes" id="UP000334340">
    <property type="component" value="Unassembled WGS sequence"/>
</dbReference>
<dbReference type="InterPro" id="IPR008978">
    <property type="entry name" value="HSP20-like_chaperone"/>
</dbReference>
<dbReference type="AlphaFoldDB" id="A0A564ZKE5"/>
<dbReference type="Gene3D" id="2.60.40.790">
    <property type="match status" value="1"/>
</dbReference>
<feature type="domain" description="SHSP" evidence="3">
    <location>
        <begin position="35"/>
        <end position="147"/>
    </location>
</feature>
<dbReference type="PANTHER" id="PTHR11527">
    <property type="entry name" value="HEAT-SHOCK PROTEIN 20 FAMILY MEMBER"/>
    <property type="match status" value="1"/>
</dbReference>
<dbReference type="Pfam" id="PF00011">
    <property type="entry name" value="HSP20"/>
    <property type="match status" value="1"/>
</dbReference>
<dbReference type="SUPFAM" id="SSF49764">
    <property type="entry name" value="HSP20-like chaperones"/>
    <property type="match status" value="1"/>
</dbReference>
<dbReference type="InterPro" id="IPR031107">
    <property type="entry name" value="Small_HSP"/>
</dbReference>
<evidence type="ECO:0000313" key="5">
    <source>
        <dbReference type="Proteomes" id="UP000334340"/>
    </source>
</evidence>
<gene>
    <name evidence="4" type="ORF">MELA_02186</name>
</gene>
<dbReference type="InterPro" id="IPR002068">
    <property type="entry name" value="A-crystallin/Hsp20_dom"/>
</dbReference>
<organism evidence="4 5">
    <name type="scientific">Candidatus Methylomirabilis lanthanidiphila</name>
    <dbReference type="NCBI Taxonomy" id="2211376"/>
    <lineage>
        <taxon>Bacteria</taxon>
        <taxon>Candidatus Methylomirabilota</taxon>
        <taxon>Candidatus Methylomirabilia</taxon>
        <taxon>Candidatus Methylomirabilales</taxon>
        <taxon>Candidatus Methylomirabilaceae</taxon>
        <taxon>Candidatus Methylomirabilis</taxon>
    </lineage>
</organism>
<sequence length="147" mass="16557">MALVKWTPFGDLGTFRREMDRVFERFFGELPRLDLSGGGWTPHLDITETKDRVIVKAELPGLEAKDLDITISGNTLSLKGEKRQLKEEHDEHHHLLERSYGAFARTVELPAPVAADKIKAAFKNGVLTITLPKTEEAKRKAIPIQVE</sequence>
<evidence type="ECO:0000256" key="2">
    <source>
        <dbReference type="RuleBase" id="RU003616"/>
    </source>
</evidence>
<comment type="similarity">
    <text evidence="1 2">Belongs to the small heat shock protein (HSP20) family.</text>
</comment>
<evidence type="ECO:0000256" key="1">
    <source>
        <dbReference type="PROSITE-ProRule" id="PRU00285"/>
    </source>
</evidence>